<accession>A0A6A5S844</accession>
<feature type="compositionally biased region" description="Gly residues" evidence="1">
    <location>
        <begin position="283"/>
        <end position="294"/>
    </location>
</feature>
<evidence type="ECO:0000313" key="2">
    <source>
        <dbReference type="EMBL" id="KAF1933697.1"/>
    </source>
</evidence>
<feature type="region of interest" description="Disordered" evidence="1">
    <location>
        <begin position="1"/>
        <end position="148"/>
    </location>
</feature>
<dbReference type="InterPro" id="IPR027973">
    <property type="entry name" value="FSAF1-like"/>
</dbReference>
<dbReference type="InterPro" id="IPR053030">
    <property type="entry name" value="Ribosomal_biogenesis_FAF1-like"/>
</dbReference>
<feature type="compositionally biased region" description="Basic and acidic residues" evidence="1">
    <location>
        <begin position="35"/>
        <end position="45"/>
    </location>
</feature>
<feature type="compositionally biased region" description="Acidic residues" evidence="1">
    <location>
        <begin position="62"/>
        <end position="76"/>
    </location>
</feature>
<dbReference type="GeneID" id="54348589"/>
<dbReference type="Proteomes" id="UP000800082">
    <property type="component" value="Unassembled WGS sequence"/>
</dbReference>
<evidence type="ECO:0000256" key="1">
    <source>
        <dbReference type="SAM" id="MobiDB-lite"/>
    </source>
</evidence>
<feature type="region of interest" description="Disordered" evidence="1">
    <location>
        <begin position="201"/>
        <end position="301"/>
    </location>
</feature>
<evidence type="ECO:0000313" key="3">
    <source>
        <dbReference type="Proteomes" id="UP000800082"/>
    </source>
</evidence>
<dbReference type="Pfam" id="PF15375">
    <property type="entry name" value="FSAF1"/>
    <property type="match status" value="1"/>
</dbReference>
<dbReference type="PANTHER" id="PTHR28096">
    <property type="entry name" value="PROTEIN FAF1"/>
    <property type="match status" value="1"/>
</dbReference>
<feature type="compositionally biased region" description="Basic residues" evidence="1">
    <location>
        <begin position="1"/>
        <end position="11"/>
    </location>
</feature>
<name>A0A6A5S844_9PLEO</name>
<dbReference type="OrthoDB" id="5556956at2759"/>
<dbReference type="PANTHER" id="PTHR28096:SF1">
    <property type="entry name" value="PROTEIN FAF1"/>
    <property type="match status" value="1"/>
</dbReference>
<organism evidence="2 3">
    <name type="scientific">Didymella exigua CBS 183.55</name>
    <dbReference type="NCBI Taxonomy" id="1150837"/>
    <lineage>
        <taxon>Eukaryota</taxon>
        <taxon>Fungi</taxon>
        <taxon>Dikarya</taxon>
        <taxon>Ascomycota</taxon>
        <taxon>Pezizomycotina</taxon>
        <taxon>Dothideomycetes</taxon>
        <taxon>Pleosporomycetidae</taxon>
        <taxon>Pleosporales</taxon>
        <taxon>Pleosporineae</taxon>
        <taxon>Didymellaceae</taxon>
        <taxon>Didymella</taxon>
    </lineage>
</organism>
<dbReference type="AlphaFoldDB" id="A0A6A5S844"/>
<dbReference type="GO" id="GO:0000462">
    <property type="term" value="P:maturation of SSU-rRNA from tricistronic rRNA transcript (SSU-rRNA, 5.8S rRNA, LSU-rRNA)"/>
    <property type="evidence" value="ECO:0007669"/>
    <property type="project" value="TreeGrafter"/>
</dbReference>
<protein>
    <submittedName>
        <fullName evidence="2">Uncharacterized protein</fullName>
    </submittedName>
</protein>
<reference evidence="2" key="1">
    <citation type="journal article" date="2020" name="Stud. Mycol.">
        <title>101 Dothideomycetes genomes: a test case for predicting lifestyles and emergence of pathogens.</title>
        <authorList>
            <person name="Haridas S."/>
            <person name="Albert R."/>
            <person name="Binder M."/>
            <person name="Bloem J."/>
            <person name="Labutti K."/>
            <person name="Salamov A."/>
            <person name="Andreopoulos B."/>
            <person name="Baker S."/>
            <person name="Barry K."/>
            <person name="Bills G."/>
            <person name="Bluhm B."/>
            <person name="Cannon C."/>
            <person name="Castanera R."/>
            <person name="Culley D."/>
            <person name="Daum C."/>
            <person name="Ezra D."/>
            <person name="Gonzalez J."/>
            <person name="Henrissat B."/>
            <person name="Kuo A."/>
            <person name="Liang C."/>
            <person name="Lipzen A."/>
            <person name="Lutzoni F."/>
            <person name="Magnuson J."/>
            <person name="Mondo S."/>
            <person name="Nolan M."/>
            <person name="Ohm R."/>
            <person name="Pangilinan J."/>
            <person name="Park H.-J."/>
            <person name="Ramirez L."/>
            <person name="Alfaro M."/>
            <person name="Sun H."/>
            <person name="Tritt A."/>
            <person name="Yoshinaga Y."/>
            <person name="Zwiers L.-H."/>
            <person name="Turgeon B."/>
            <person name="Goodwin S."/>
            <person name="Spatafora J."/>
            <person name="Crous P."/>
            <person name="Grigoriev I."/>
        </authorList>
    </citation>
    <scope>NUCLEOTIDE SEQUENCE</scope>
    <source>
        <strain evidence="2">CBS 183.55</strain>
    </source>
</reference>
<dbReference type="RefSeq" id="XP_033453945.1">
    <property type="nucleotide sequence ID" value="XM_033590921.1"/>
</dbReference>
<keyword evidence="3" id="KW-1185">Reference proteome</keyword>
<dbReference type="EMBL" id="ML978957">
    <property type="protein sequence ID" value="KAF1933697.1"/>
    <property type="molecule type" value="Genomic_DNA"/>
</dbReference>
<gene>
    <name evidence="2" type="ORF">M421DRAFT_416046</name>
</gene>
<feature type="compositionally biased region" description="Basic and acidic residues" evidence="1">
    <location>
        <begin position="87"/>
        <end position="98"/>
    </location>
</feature>
<feature type="compositionally biased region" description="Basic and acidic residues" evidence="1">
    <location>
        <begin position="216"/>
        <end position="258"/>
    </location>
</feature>
<sequence>MAPQLGKRKRVTREELERPSPSPSERSGDEADMQELFRRAFEKKFKPLAVEPITPKTAEAPVVEDDEDEDDEDEDKASDWSGLSDDEAPKVEVIEYKDTTLGSDDEEASKALKRAFMSSKPPTAGSTPATNKPTPKKKDKDAADTTDTANLQNDLALQKLLRDSHILSASSSGASTPSLITAGAARHKSTDLHLRSLGAKSSVFTQKKMPMAQRKHMVEKARLTEQKRRHEAREGGIILEKEVREKSKGKERKRERDVAGPSIGRFSGGTLTLSKKDVRSITGGPGSGGGTGNKGKGKPRR</sequence>
<dbReference type="GO" id="GO:0005730">
    <property type="term" value="C:nucleolus"/>
    <property type="evidence" value="ECO:0007669"/>
    <property type="project" value="TreeGrafter"/>
</dbReference>
<proteinExistence type="predicted"/>